<dbReference type="EMBL" id="BSYO01000029">
    <property type="protein sequence ID" value="GMH25420.1"/>
    <property type="molecule type" value="Genomic_DNA"/>
</dbReference>
<proteinExistence type="predicted"/>
<evidence type="ECO:0000313" key="2">
    <source>
        <dbReference type="Proteomes" id="UP001279734"/>
    </source>
</evidence>
<comment type="caution">
    <text evidence="1">The sequence shown here is derived from an EMBL/GenBank/DDBJ whole genome shotgun (WGS) entry which is preliminary data.</text>
</comment>
<organism evidence="1 2">
    <name type="scientific">Nepenthes gracilis</name>
    <name type="common">Slender pitcher plant</name>
    <dbReference type="NCBI Taxonomy" id="150966"/>
    <lineage>
        <taxon>Eukaryota</taxon>
        <taxon>Viridiplantae</taxon>
        <taxon>Streptophyta</taxon>
        <taxon>Embryophyta</taxon>
        <taxon>Tracheophyta</taxon>
        <taxon>Spermatophyta</taxon>
        <taxon>Magnoliopsida</taxon>
        <taxon>eudicotyledons</taxon>
        <taxon>Gunneridae</taxon>
        <taxon>Pentapetalae</taxon>
        <taxon>Caryophyllales</taxon>
        <taxon>Nepenthaceae</taxon>
        <taxon>Nepenthes</taxon>
    </lineage>
</organism>
<dbReference type="Proteomes" id="UP001279734">
    <property type="component" value="Unassembled WGS sequence"/>
</dbReference>
<sequence>MPICFLPVCSVCSSPDLPQAIAGMDSGDMQFLPICSCAGNLADVASFPGLASAFLGMLERIQKLLFF</sequence>
<protein>
    <submittedName>
        <fullName evidence="1">Uncharacterized protein</fullName>
    </submittedName>
</protein>
<evidence type="ECO:0000313" key="1">
    <source>
        <dbReference type="EMBL" id="GMH25420.1"/>
    </source>
</evidence>
<keyword evidence="2" id="KW-1185">Reference proteome</keyword>
<name>A0AAD3T9L6_NEPGR</name>
<accession>A0AAD3T9L6</accession>
<reference evidence="1" key="1">
    <citation type="submission" date="2023-05" db="EMBL/GenBank/DDBJ databases">
        <title>Nepenthes gracilis genome sequencing.</title>
        <authorList>
            <person name="Fukushima K."/>
        </authorList>
    </citation>
    <scope>NUCLEOTIDE SEQUENCE</scope>
    <source>
        <strain evidence="1">SING2019-196</strain>
    </source>
</reference>
<dbReference type="AlphaFoldDB" id="A0AAD3T9L6"/>
<gene>
    <name evidence="1" type="ORF">Nepgr_027263</name>
</gene>